<protein>
    <submittedName>
        <fullName evidence="1">Uncharacterized protein</fullName>
    </submittedName>
</protein>
<dbReference type="AlphaFoldDB" id="A0A7G9YIZ4"/>
<accession>A0A7G9YIZ4</accession>
<name>A0A7G9YIZ4_9EURY</name>
<dbReference type="EMBL" id="MT631313">
    <property type="protein sequence ID" value="QNO48161.1"/>
    <property type="molecule type" value="Genomic_DNA"/>
</dbReference>
<sequence length="124" mass="13221">MRRLRGRCAWGWLGLERIEIHFALPLFVIVDARIDRAAVHSGAPEVVLCFNGLVLGGVELPLPAADCCVVVAVLDDVVVFDCVASAPTVRVDAAPENASHGASASMAYHFSLPSIITHSDFVVI</sequence>
<evidence type="ECO:0000313" key="1">
    <source>
        <dbReference type="EMBL" id="QNO47978.1"/>
    </source>
</evidence>
<gene>
    <name evidence="2" type="ORF">GOJLPIDM_00017</name>
    <name evidence="1" type="ORF">KNONPEEI_00016</name>
</gene>
<proteinExistence type="predicted"/>
<evidence type="ECO:0000313" key="2">
    <source>
        <dbReference type="EMBL" id="QNO48161.1"/>
    </source>
</evidence>
<organism evidence="1">
    <name type="scientific">Candidatus Methanogaster sp. ANME-2c ERB4</name>
    <dbReference type="NCBI Taxonomy" id="2759911"/>
    <lineage>
        <taxon>Archaea</taxon>
        <taxon>Methanobacteriati</taxon>
        <taxon>Methanobacteriota</taxon>
        <taxon>Stenosarchaea group</taxon>
        <taxon>Methanomicrobia</taxon>
        <taxon>Methanosarcinales</taxon>
        <taxon>ANME-2 cluster</taxon>
        <taxon>Candidatus Methanogasteraceae</taxon>
        <taxon>Candidatus Methanogaster</taxon>
    </lineage>
</organism>
<dbReference type="EMBL" id="MT631284">
    <property type="protein sequence ID" value="QNO47978.1"/>
    <property type="molecule type" value="Genomic_DNA"/>
</dbReference>
<reference evidence="1" key="1">
    <citation type="submission" date="2020-06" db="EMBL/GenBank/DDBJ databases">
        <title>Unique genomic features of the anaerobic methanotrophic archaea.</title>
        <authorList>
            <person name="Chadwick G.L."/>
            <person name="Skennerton C.T."/>
            <person name="Laso-Perez R."/>
            <person name="Leu A.O."/>
            <person name="Speth D.R."/>
            <person name="Yu H."/>
            <person name="Morgan-Lang C."/>
            <person name="Hatzenpichler R."/>
            <person name="Goudeau D."/>
            <person name="Malmstrom R."/>
            <person name="Brazelton W.J."/>
            <person name="Woyke T."/>
            <person name="Hallam S.J."/>
            <person name="Tyson G.W."/>
            <person name="Wegener G."/>
            <person name="Boetius A."/>
            <person name="Orphan V."/>
        </authorList>
    </citation>
    <scope>NUCLEOTIDE SEQUENCE</scope>
</reference>